<protein>
    <submittedName>
        <fullName evidence="4">TetR family transcriptional regulator</fullName>
    </submittedName>
</protein>
<dbReference type="Pfam" id="PF00440">
    <property type="entry name" value="TetR_N"/>
    <property type="match status" value="1"/>
</dbReference>
<evidence type="ECO:0000256" key="1">
    <source>
        <dbReference type="ARBA" id="ARBA00023125"/>
    </source>
</evidence>
<comment type="caution">
    <text evidence="4">The sequence shown here is derived from an EMBL/GenBank/DDBJ whole genome shotgun (WGS) entry which is preliminary data.</text>
</comment>
<dbReference type="SUPFAM" id="SSF46689">
    <property type="entry name" value="Homeodomain-like"/>
    <property type="match status" value="1"/>
</dbReference>
<dbReference type="Gene3D" id="1.10.357.10">
    <property type="entry name" value="Tetracycline Repressor, domain 2"/>
    <property type="match status" value="1"/>
</dbReference>
<dbReference type="EMBL" id="SMAG01000001">
    <property type="protein sequence ID" value="TCS96635.1"/>
    <property type="molecule type" value="Genomic_DNA"/>
</dbReference>
<dbReference type="InterPro" id="IPR036271">
    <property type="entry name" value="Tet_transcr_reg_TetR-rel_C_sf"/>
</dbReference>
<evidence type="ECO:0000313" key="5">
    <source>
        <dbReference type="Proteomes" id="UP000294937"/>
    </source>
</evidence>
<name>A0A4R3LBN9_9BACL</name>
<dbReference type="Proteomes" id="UP000294937">
    <property type="component" value="Unassembled WGS sequence"/>
</dbReference>
<proteinExistence type="predicted"/>
<reference evidence="4 5" key="1">
    <citation type="submission" date="2019-03" db="EMBL/GenBank/DDBJ databases">
        <title>Genomic Encyclopedia of Type Strains, Phase IV (KMG-IV): sequencing the most valuable type-strain genomes for metagenomic binning, comparative biology and taxonomic classification.</title>
        <authorList>
            <person name="Goeker M."/>
        </authorList>
    </citation>
    <scope>NUCLEOTIDE SEQUENCE [LARGE SCALE GENOMIC DNA]</scope>
    <source>
        <strain evidence="4 5">DSM 45707</strain>
    </source>
</reference>
<gene>
    <name evidence="4" type="ORF">EDD58_101271</name>
</gene>
<accession>A0A4R3LBN9</accession>
<dbReference type="GO" id="GO:0003677">
    <property type="term" value="F:DNA binding"/>
    <property type="evidence" value="ECO:0007669"/>
    <property type="project" value="UniProtKB-UniRule"/>
</dbReference>
<dbReference type="PANTHER" id="PTHR43479:SF11">
    <property type="entry name" value="ACREF_ENVCD OPERON REPRESSOR-RELATED"/>
    <property type="match status" value="1"/>
</dbReference>
<dbReference type="AlphaFoldDB" id="A0A4R3LBN9"/>
<dbReference type="InterPro" id="IPR001647">
    <property type="entry name" value="HTH_TetR"/>
</dbReference>
<dbReference type="PROSITE" id="PS50977">
    <property type="entry name" value="HTH_TETR_2"/>
    <property type="match status" value="1"/>
</dbReference>
<dbReference type="SUPFAM" id="SSF48498">
    <property type="entry name" value="Tetracyclin repressor-like, C-terminal domain"/>
    <property type="match status" value="1"/>
</dbReference>
<organism evidence="4 5">
    <name type="scientific">Hazenella coriacea</name>
    <dbReference type="NCBI Taxonomy" id="1179467"/>
    <lineage>
        <taxon>Bacteria</taxon>
        <taxon>Bacillati</taxon>
        <taxon>Bacillota</taxon>
        <taxon>Bacilli</taxon>
        <taxon>Bacillales</taxon>
        <taxon>Thermoactinomycetaceae</taxon>
        <taxon>Hazenella</taxon>
    </lineage>
</organism>
<dbReference type="RefSeq" id="WP_131923035.1">
    <property type="nucleotide sequence ID" value="NZ_SMAG01000001.1"/>
</dbReference>
<dbReference type="InterPro" id="IPR009057">
    <property type="entry name" value="Homeodomain-like_sf"/>
</dbReference>
<evidence type="ECO:0000256" key="2">
    <source>
        <dbReference type="PROSITE-ProRule" id="PRU00335"/>
    </source>
</evidence>
<keyword evidence="5" id="KW-1185">Reference proteome</keyword>
<dbReference type="OrthoDB" id="9812484at2"/>
<dbReference type="InterPro" id="IPR050624">
    <property type="entry name" value="HTH-type_Tx_Regulator"/>
</dbReference>
<sequence>MPKDTFFNLPKKKQKKVIGAAITEFADYDPINTSISRIVALAGIAKGSFYQYFLDKQDLHLYLVDLACQEQSVFMSELLNNKSNLDFFSYVQVAIRENTQFHHQHPQLNQVVYRATFSDYPWHDEVRTRLRQTISDTWEQLVRLGMKRGDVDPSYNPKLISSILTLLTLGLRDHSPEQSQSQFLTQFEELFRILELGLRPRSEVKENKTL</sequence>
<keyword evidence="1 2" id="KW-0238">DNA-binding</keyword>
<feature type="domain" description="HTH tetR-type" evidence="3">
    <location>
        <begin position="11"/>
        <end position="71"/>
    </location>
</feature>
<evidence type="ECO:0000259" key="3">
    <source>
        <dbReference type="PROSITE" id="PS50977"/>
    </source>
</evidence>
<feature type="DNA-binding region" description="H-T-H motif" evidence="2">
    <location>
        <begin position="34"/>
        <end position="53"/>
    </location>
</feature>
<dbReference type="PANTHER" id="PTHR43479">
    <property type="entry name" value="ACREF/ENVCD OPERON REPRESSOR-RELATED"/>
    <property type="match status" value="1"/>
</dbReference>
<evidence type="ECO:0000313" key="4">
    <source>
        <dbReference type="EMBL" id="TCS96635.1"/>
    </source>
</evidence>